<evidence type="ECO:0000256" key="2">
    <source>
        <dbReference type="SAM" id="MobiDB-lite"/>
    </source>
</evidence>
<evidence type="ECO:0000313" key="4">
    <source>
        <dbReference type="Proteomes" id="UP000250321"/>
    </source>
</evidence>
<name>A0A314UDI3_PRUYE</name>
<dbReference type="AlphaFoldDB" id="A0A314UDI3"/>
<dbReference type="EMBL" id="PJQY01003740">
    <property type="protein sequence ID" value="PQM34892.1"/>
    <property type="molecule type" value="Genomic_DNA"/>
</dbReference>
<organism evidence="3 4">
    <name type="scientific">Prunus yedoensis var. nudiflora</name>
    <dbReference type="NCBI Taxonomy" id="2094558"/>
    <lineage>
        <taxon>Eukaryota</taxon>
        <taxon>Viridiplantae</taxon>
        <taxon>Streptophyta</taxon>
        <taxon>Embryophyta</taxon>
        <taxon>Tracheophyta</taxon>
        <taxon>Spermatophyta</taxon>
        <taxon>Magnoliopsida</taxon>
        <taxon>eudicotyledons</taxon>
        <taxon>Gunneridae</taxon>
        <taxon>Pentapetalae</taxon>
        <taxon>rosids</taxon>
        <taxon>fabids</taxon>
        <taxon>Rosales</taxon>
        <taxon>Rosaceae</taxon>
        <taxon>Amygdaloideae</taxon>
        <taxon>Amygdaleae</taxon>
        <taxon>Prunus</taxon>
    </lineage>
</organism>
<feature type="compositionally biased region" description="Polar residues" evidence="2">
    <location>
        <begin position="148"/>
        <end position="158"/>
    </location>
</feature>
<protein>
    <submittedName>
        <fullName evidence="3">Uncharacterized protein</fullName>
    </submittedName>
</protein>
<keyword evidence="1" id="KW-0175">Coiled coil</keyword>
<dbReference type="Proteomes" id="UP000250321">
    <property type="component" value="Unassembled WGS sequence"/>
</dbReference>
<reference evidence="3 4" key="1">
    <citation type="submission" date="2018-02" db="EMBL/GenBank/DDBJ databases">
        <title>Draft genome of wild Prunus yedoensis var. nudiflora.</title>
        <authorList>
            <person name="Baek S."/>
            <person name="Kim J.-H."/>
            <person name="Choi K."/>
            <person name="Kim G.-B."/>
            <person name="Cho A."/>
            <person name="Jang H."/>
            <person name="Shin C.-H."/>
            <person name="Yu H.-J."/>
            <person name="Mun J.-H."/>
        </authorList>
    </citation>
    <scope>NUCLEOTIDE SEQUENCE [LARGE SCALE GENOMIC DNA]</scope>
    <source>
        <strain evidence="4">cv. Jeju island</strain>
        <tissue evidence="3">Leaf</tissue>
    </source>
</reference>
<dbReference type="PANTHER" id="PTHR13738">
    <property type="entry name" value="TROPONIN I"/>
    <property type="match status" value="1"/>
</dbReference>
<feature type="compositionally biased region" description="Acidic residues" evidence="2">
    <location>
        <begin position="165"/>
        <end position="175"/>
    </location>
</feature>
<evidence type="ECO:0000313" key="3">
    <source>
        <dbReference type="EMBL" id="PQM34892.1"/>
    </source>
</evidence>
<dbReference type="STRING" id="2094558.A0A314UDI3"/>
<dbReference type="OrthoDB" id="681218at2759"/>
<comment type="caution">
    <text evidence="3">The sequence shown here is derived from an EMBL/GenBank/DDBJ whole genome shotgun (WGS) entry which is preliminary data.</text>
</comment>
<feature type="region of interest" description="Disordered" evidence="2">
    <location>
        <begin position="148"/>
        <end position="178"/>
    </location>
</feature>
<dbReference type="InterPro" id="IPR050875">
    <property type="entry name" value="Troponin_I"/>
</dbReference>
<proteinExistence type="predicted"/>
<feature type="coiled-coil region" evidence="1">
    <location>
        <begin position="24"/>
        <end position="69"/>
    </location>
</feature>
<sequence length="232" mass="26465">MTSFIPLVQQKQLAAVVTGKRDIKVKALEAAETAKRLAQKKENERKMKKEALKLERSRKEQANMRQMEEDMRVRNLRMKQCIRQRRKKGNLTLSGTFQRLSLGIPRFQQVMLRESVIHEEHSLALSNFGYNAEVLSNVDKAIDNGKSAANTHQEQSYEISPYKESDDENEEDDDVIPNSKFVPSWSSKNCLALAVSCQTGAEPGAIFPLESFCSISEVLLPRKHHLNYNGMR</sequence>
<dbReference type="PANTHER" id="PTHR13738:SF1">
    <property type="entry name" value="TROPONIN I"/>
    <property type="match status" value="1"/>
</dbReference>
<gene>
    <name evidence="3" type="ORF">Pyn_05655</name>
</gene>
<evidence type="ECO:0000256" key="1">
    <source>
        <dbReference type="SAM" id="Coils"/>
    </source>
</evidence>
<keyword evidence="4" id="KW-1185">Reference proteome</keyword>
<accession>A0A314UDI3</accession>